<feature type="compositionally biased region" description="Basic residues" evidence="1">
    <location>
        <begin position="43"/>
        <end position="55"/>
    </location>
</feature>
<dbReference type="InterPro" id="IPR025999">
    <property type="entry name" value="MCRS_N"/>
</dbReference>
<gene>
    <name evidence="3" type="primary">MCRS1</name>
</gene>
<dbReference type="InterPro" id="IPR037912">
    <property type="entry name" value="MCRS1"/>
</dbReference>
<dbReference type="GeneID" id="100516550"/>
<dbReference type="AlphaFoldDB" id="A0A8D1AYZ6"/>
<evidence type="ECO:0000313" key="3">
    <source>
        <dbReference type="Ensembl" id="ENSSSCP00035039752.1"/>
    </source>
</evidence>
<dbReference type="GO" id="GO:0002151">
    <property type="term" value="F:G-quadruplex RNA binding"/>
    <property type="evidence" value="ECO:0007669"/>
    <property type="project" value="InterPro"/>
</dbReference>
<dbReference type="GO" id="GO:0031011">
    <property type="term" value="C:Ino80 complex"/>
    <property type="evidence" value="ECO:0007669"/>
    <property type="project" value="InterPro"/>
</dbReference>
<dbReference type="PANTHER" id="PTHR13233">
    <property type="entry name" value="MICROSPHERULE PROTEIN 1"/>
    <property type="match status" value="1"/>
</dbReference>
<feature type="domain" description="Microspherule protein N-terminal" evidence="2">
    <location>
        <begin position="134"/>
        <end position="331"/>
    </location>
</feature>
<dbReference type="Pfam" id="PF13325">
    <property type="entry name" value="MCRS_N"/>
    <property type="match status" value="1"/>
</dbReference>
<accession>A0A8D1AYZ6</accession>
<name>A0A8D1AYZ6_PIG</name>
<feature type="region of interest" description="Disordered" evidence="1">
    <location>
        <begin position="1"/>
        <end position="130"/>
    </location>
</feature>
<dbReference type="KEGG" id="ssc:100516550"/>
<organism evidence="3 4">
    <name type="scientific">Sus scrofa</name>
    <name type="common">Pig</name>
    <dbReference type="NCBI Taxonomy" id="9823"/>
    <lineage>
        <taxon>Eukaryota</taxon>
        <taxon>Metazoa</taxon>
        <taxon>Chordata</taxon>
        <taxon>Craniata</taxon>
        <taxon>Vertebrata</taxon>
        <taxon>Euteleostomi</taxon>
        <taxon>Mammalia</taxon>
        <taxon>Eutheria</taxon>
        <taxon>Laurasiatheria</taxon>
        <taxon>Artiodactyla</taxon>
        <taxon>Suina</taxon>
        <taxon>Suidae</taxon>
        <taxon>Sus</taxon>
    </lineage>
</organism>
<dbReference type="CDD" id="cd22687">
    <property type="entry name" value="FHA_MCRS1"/>
    <property type="match status" value="1"/>
</dbReference>
<protein>
    <submittedName>
        <fullName evidence="3">Microspherule protein 1</fullName>
    </submittedName>
</protein>
<feature type="compositionally biased region" description="Pro residues" evidence="1">
    <location>
        <begin position="103"/>
        <end position="112"/>
    </location>
</feature>
<proteinExistence type="predicted"/>
<dbReference type="CTD" id="10445"/>
<dbReference type="OrthoDB" id="10262769at2759"/>
<reference evidence="3" key="1">
    <citation type="submission" date="2025-08" db="UniProtKB">
        <authorList>
            <consortium name="Ensembl"/>
        </authorList>
    </citation>
    <scope>IDENTIFICATION</scope>
</reference>
<dbReference type="RefSeq" id="XP_020947285.1">
    <property type="nucleotide sequence ID" value="XM_021091626.1"/>
</dbReference>
<sequence length="543" mass="60493">MDKDSQGLLDSSLMASGTASRSEDEESLAGQKRASSQALGTIPKRRSSSRFIKRKKFDDELVESSLAKSSTRAKGASGVEPGRCSGSEPSSSEKKKVSKAPSTPVPPSPAPAPGLTKRVKKSKQPLQVTKDLGRWKPADDLLLINAVLQTNDLTSVHLGVKFSCRFTLREVQERWYALLYDPVISKLACQAMRQLHPEAIAAIQSKALFSKAEEQLLSKVGSTSQPTLETFQDLLHRHPDAFYLARTAKALQAHWQLMKQYYLLEDQTVQPLPKGDQVLNFSDAEDLIDDSKLKDMRDEVLEHELTVADRRQKREIRQLEQELHKWQVLVDSITGMSSPDFDNQTLAVLRGRMVRYLMRSREITLGRATKDNQIDVDLSLEGPAWKISRKQGASREQWEAVPWPLAALQPQGVVSGNPWDRLWLRSWCFQIPHLGVPAPSILSRGSRGHAGVSDPLLASPHPITPPFLSVSPGVIKLKNNGDFFIANEGRRPIYIDGRPVLCGSKWRLSNNSVVEIASLRFVFLINQDLIALIRAEAAKITPQ</sequence>
<evidence type="ECO:0000313" key="4">
    <source>
        <dbReference type="Proteomes" id="UP000694720"/>
    </source>
</evidence>
<evidence type="ECO:0000256" key="1">
    <source>
        <dbReference type="SAM" id="MobiDB-lite"/>
    </source>
</evidence>
<evidence type="ECO:0000259" key="2">
    <source>
        <dbReference type="Pfam" id="PF13325"/>
    </source>
</evidence>
<dbReference type="GO" id="GO:0071339">
    <property type="term" value="C:MLL1 complex"/>
    <property type="evidence" value="ECO:0007669"/>
    <property type="project" value="InterPro"/>
</dbReference>
<dbReference type="Proteomes" id="UP000694720">
    <property type="component" value="Unplaced"/>
</dbReference>
<dbReference type="Ensembl" id="ENSSSCT00035094631.1">
    <property type="protein sequence ID" value="ENSSSCP00035039752.1"/>
    <property type="gene ID" value="ENSSSCG00035069957.1"/>
</dbReference>
<dbReference type="PANTHER" id="PTHR13233:SF0">
    <property type="entry name" value="MICROSPHERULE PROTEIN 1"/>
    <property type="match status" value="1"/>
</dbReference>